<evidence type="ECO:0000256" key="5">
    <source>
        <dbReference type="ARBA" id="ARBA00023235"/>
    </source>
</evidence>
<evidence type="ECO:0000256" key="2">
    <source>
        <dbReference type="ARBA" id="ARBA00005297"/>
    </source>
</evidence>
<accession>Q9TM09</accession>
<dbReference type="GO" id="GO:0008909">
    <property type="term" value="F:isochorismate synthase activity"/>
    <property type="evidence" value="ECO:0007669"/>
    <property type="project" value="UniProtKB-EC"/>
</dbReference>
<geneLocation type="chloroplast" evidence="7"/>
<reference evidence="7" key="2">
    <citation type="journal article" date="2000" name="J. Mol. Evol.">
        <title>The structure and gene repertoire of an ancient red algal plastid genome.</title>
        <authorList>
            <person name="Glockner G."/>
            <person name="Rosenthal A."/>
            <person name="Valentin K."/>
        </authorList>
    </citation>
    <scope>NUCLEOTIDE SEQUENCE</scope>
    <source>
        <strain evidence="7">RK1</strain>
    </source>
</reference>
<comment type="similarity">
    <text evidence="2">Belongs to the isochorismate synthase family.</text>
</comment>
<organism evidence="7">
    <name type="scientific">Cyanidium caldarium</name>
    <name type="common">Red alga</name>
    <dbReference type="NCBI Taxonomy" id="2771"/>
    <lineage>
        <taxon>Eukaryota</taxon>
        <taxon>Rhodophyta</taxon>
        <taxon>Bangiophyceae</taxon>
        <taxon>Cyanidiales</taxon>
        <taxon>Cyanidiaceae</taxon>
        <taxon>Cyanidium</taxon>
    </lineage>
</organism>
<dbReference type="AlphaFoldDB" id="Q9TM09"/>
<dbReference type="InterPro" id="IPR004561">
    <property type="entry name" value="IsoChor_synthase"/>
</dbReference>
<proteinExistence type="inferred from homology"/>
<protein>
    <recommendedName>
        <fullName evidence="3">isochorismate synthase</fullName>
        <ecNumber evidence="3">5.4.4.2</ecNumber>
    </recommendedName>
</protein>
<evidence type="ECO:0000256" key="3">
    <source>
        <dbReference type="ARBA" id="ARBA00012824"/>
    </source>
</evidence>
<dbReference type="InterPro" id="IPR015890">
    <property type="entry name" value="Chorismate_C"/>
</dbReference>
<sequence>MNTSYKMKPIGLNKIKFNINILKTQKKYFYVIRIGIAIKRSKMNLISWLNSQQEFPKIYWKNRNSKIEVASSKILALFYRFKHMISFGYLRGNTKMATRFYIIQPFMSSKNKNTLVTAWEELITKNITLPKIEIIKFCLSTYIGLNLLNKVERQQLNEIFTQEFVAYKNKIKSASSIRTITYSQCLKNWTNEIKQSFKHIKHNSLEKIVLARRKILEFETDLNSLSIIQQLKHKQYNSYNFGLFINTNCGFIAFSPERLYKRKTNIITSEAVAGTRLRGRTQKHDLRLAFNLICSCKDFNEINIVKQYLVNKTKNIGNIVKVQLHYSIMQTSNVQHLYSRLQAKLKSNMSDQKIIRNLHPTPAICGSPQQAASKCIPLFENFYRTCYASPVGYFNTDNSSMKISIRSAFINKRKILIIAGCGILNSSIVLKEWNEVENKMNNFNTIIES</sequence>
<dbReference type="RefSeq" id="NP_045108.1">
    <property type="nucleotide sequence ID" value="NC_001840.1"/>
</dbReference>
<dbReference type="PANTHER" id="PTHR47253">
    <property type="match status" value="1"/>
</dbReference>
<dbReference type="SUPFAM" id="SSF56322">
    <property type="entry name" value="ADC synthase"/>
    <property type="match status" value="1"/>
</dbReference>
<dbReference type="EC" id="5.4.4.2" evidence="3"/>
<evidence type="ECO:0000259" key="6">
    <source>
        <dbReference type="Pfam" id="PF00425"/>
    </source>
</evidence>
<evidence type="ECO:0000256" key="4">
    <source>
        <dbReference type="ARBA" id="ARBA00022842"/>
    </source>
</evidence>
<dbReference type="Gene3D" id="3.60.120.10">
    <property type="entry name" value="Anthranilate synthase"/>
    <property type="match status" value="1"/>
</dbReference>
<name>Q9TM09_CYACA</name>
<dbReference type="NCBIfam" id="TIGR00543">
    <property type="entry name" value="isochor_syn"/>
    <property type="match status" value="1"/>
</dbReference>
<dbReference type="InterPro" id="IPR044250">
    <property type="entry name" value="MenF-like"/>
</dbReference>
<dbReference type="EMBL" id="AF022186">
    <property type="protein sequence ID" value="AAF12987.1"/>
    <property type="molecule type" value="Genomic_DNA"/>
</dbReference>
<keyword evidence="7" id="KW-0150">Chloroplast</keyword>
<gene>
    <name evidence="7" type="primary">menF</name>
</gene>
<dbReference type="Pfam" id="PF00425">
    <property type="entry name" value="Chorismate_bind"/>
    <property type="match status" value="1"/>
</dbReference>
<evidence type="ECO:0000256" key="1">
    <source>
        <dbReference type="ARBA" id="ARBA00000799"/>
    </source>
</evidence>
<evidence type="ECO:0000313" key="7">
    <source>
        <dbReference type="EMBL" id="AAF12987.1"/>
    </source>
</evidence>
<reference evidence="7" key="1">
    <citation type="submission" date="1999-11" db="EMBL/GenBank/DDBJ databases">
        <authorList>
            <person name="Gloeckner G."/>
            <person name="Rosenthal A."/>
            <person name="Valentin K."/>
        </authorList>
    </citation>
    <scope>NUCLEOTIDE SEQUENCE</scope>
    <source>
        <strain evidence="7">RK1</strain>
    </source>
</reference>
<comment type="catalytic activity">
    <reaction evidence="1">
        <text>chorismate = isochorismate</text>
        <dbReference type="Rhea" id="RHEA:18985"/>
        <dbReference type="ChEBI" id="CHEBI:29748"/>
        <dbReference type="ChEBI" id="CHEBI:29780"/>
        <dbReference type="EC" id="5.4.4.2"/>
    </reaction>
</comment>
<keyword evidence="7" id="KW-0934">Plastid</keyword>
<dbReference type="GeneID" id="800128"/>
<feature type="domain" description="Chorismate-utilising enzyme C-terminal" evidence="6">
    <location>
        <begin position="188"/>
        <end position="439"/>
    </location>
</feature>
<dbReference type="PANTHER" id="PTHR47253:SF4">
    <property type="entry name" value="ISOCHORISMATE SYNTHASE 2, CHLOROPLASTIC"/>
    <property type="match status" value="1"/>
</dbReference>
<keyword evidence="4" id="KW-0460">Magnesium</keyword>
<keyword evidence="5" id="KW-0413">Isomerase</keyword>
<dbReference type="InterPro" id="IPR005801">
    <property type="entry name" value="ADC_synthase"/>
</dbReference>